<sequence length="81" mass="9350">MKSNAFCEIILRGDTVLIITITNQAIIYKNSVKYSGDMNLHITIYLRPNRIKPNPRIIQKENEKVVSRTLGSPKTFELFLK</sequence>
<proteinExistence type="predicted"/>
<comment type="caution">
    <text evidence="1">The sequence shown here is derived from an EMBL/GenBank/DDBJ whole genome shotgun (WGS) entry which is preliminary data.</text>
</comment>
<name>X1C229_9ZZZZ</name>
<gene>
    <name evidence="1" type="ORF">S01H4_50139</name>
</gene>
<reference evidence="1" key="1">
    <citation type="journal article" date="2014" name="Front. Microbiol.">
        <title>High frequency of phylogenetically diverse reductive dehalogenase-homologous genes in deep subseafloor sedimentary metagenomes.</title>
        <authorList>
            <person name="Kawai M."/>
            <person name="Futagami T."/>
            <person name="Toyoda A."/>
            <person name="Takaki Y."/>
            <person name="Nishi S."/>
            <person name="Hori S."/>
            <person name="Arai W."/>
            <person name="Tsubouchi T."/>
            <person name="Morono Y."/>
            <person name="Uchiyama I."/>
            <person name="Ito T."/>
            <person name="Fujiyama A."/>
            <person name="Inagaki F."/>
            <person name="Takami H."/>
        </authorList>
    </citation>
    <scope>NUCLEOTIDE SEQUENCE</scope>
    <source>
        <strain evidence="1">Expedition CK06-06</strain>
    </source>
</reference>
<evidence type="ECO:0000313" key="1">
    <source>
        <dbReference type="EMBL" id="GAG90453.1"/>
    </source>
</evidence>
<dbReference type="AlphaFoldDB" id="X1C229"/>
<organism evidence="1">
    <name type="scientific">marine sediment metagenome</name>
    <dbReference type="NCBI Taxonomy" id="412755"/>
    <lineage>
        <taxon>unclassified sequences</taxon>
        <taxon>metagenomes</taxon>
        <taxon>ecological metagenomes</taxon>
    </lineage>
</organism>
<protein>
    <submittedName>
        <fullName evidence="1">Uncharacterized protein</fullName>
    </submittedName>
</protein>
<accession>X1C229</accession>
<dbReference type="EMBL" id="BART01028438">
    <property type="protein sequence ID" value="GAG90453.1"/>
    <property type="molecule type" value="Genomic_DNA"/>
</dbReference>